<protein>
    <submittedName>
        <fullName evidence="1">5-methylcytosine restriction system component-like protein</fullName>
    </submittedName>
</protein>
<dbReference type="EMBL" id="CP002693">
    <property type="protein sequence ID" value="AEE54501.1"/>
    <property type="molecule type" value="Genomic_DNA"/>
</dbReference>
<organism evidence="1 2">
    <name type="scientific">Haliscomenobacter hydrossis (strain ATCC 27775 / DSM 1100 / LMG 10767 / O)</name>
    <dbReference type="NCBI Taxonomy" id="760192"/>
    <lineage>
        <taxon>Bacteria</taxon>
        <taxon>Pseudomonadati</taxon>
        <taxon>Bacteroidota</taxon>
        <taxon>Saprospiria</taxon>
        <taxon>Saprospirales</taxon>
        <taxon>Haliscomenobacteraceae</taxon>
        <taxon>Haliscomenobacter</taxon>
    </lineage>
</organism>
<keyword evidence="1" id="KW-0614">Plasmid</keyword>
<sequence>MTATKPLQVFEHDNLSIDEERFTRQHWTAMGWYNEQHGGCFFSLTPHGVKFNQYVGVIQVGNLTIEILPKIGRISEDKSKWQKVLIDMLNACRWMKLHAHAKAALQLKPNSILEAYLLLFIQECETLLRMGLVKKYRTQEQNGHALKGKLLFSQHIQHNLIHQERFYTRHQTYDRDNVFNQILLKALRLIPTLTQSPLLKDRVHGLLLLFPDLADLSVSARTFENLVFDRKTSHYQEAMEIAALLLLNYRPDISAGRNHVLAILFDMNDLWEEYIYRKLLQHKPTHWSIQAQNAKRFWAMSNGTYTKSIKPDLVVCDQNQKVSIILDTKWKLPENNVPADADLKQMFVYNEYWRAKNALLLYPHAENKQELSYFEGTFTAKSNGTPAHGCGILKVSVLDGQQRLDPQLGSQLTKFLEQEFKK</sequence>
<evidence type="ECO:0000313" key="2">
    <source>
        <dbReference type="Proteomes" id="UP000008461"/>
    </source>
</evidence>
<dbReference type="PANTHER" id="PTHR38733">
    <property type="entry name" value="PROTEIN MCRC"/>
    <property type="match status" value="1"/>
</dbReference>
<geneLocation type="plasmid" evidence="1 2">
    <name>pHALHY02</name>
</geneLocation>
<dbReference type="AlphaFoldDB" id="F4L7Z3"/>
<gene>
    <name evidence="1" type="ordered locus">Halhy_6685</name>
</gene>
<dbReference type="PANTHER" id="PTHR38733:SF1">
    <property type="entry name" value="TYPE IV METHYL-DIRECTED RESTRICTION ENZYME ECOKMCRBC"/>
    <property type="match status" value="1"/>
</dbReference>
<dbReference type="OrthoDB" id="307209at2"/>
<dbReference type="Pfam" id="PF10117">
    <property type="entry name" value="McrBC"/>
    <property type="match status" value="1"/>
</dbReference>
<accession>F4L7Z3</accession>
<reference key="2">
    <citation type="submission" date="2011-04" db="EMBL/GenBank/DDBJ databases">
        <title>Complete sequence of plasmid 2 of Haliscomenobacter hydrossis DSM 1100.</title>
        <authorList>
            <consortium name="US DOE Joint Genome Institute (JGI-PGF)"/>
            <person name="Lucas S."/>
            <person name="Han J."/>
            <person name="Lapidus A."/>
            <person name="Bruce D."/>
            <person name="Goodwin L."/>
            <person name="Pitluck S."/>
            <person name="Peters L."/>
            <person name="Kyrpides N."/>
            <person name="Mavromatis K."/>
            <person name="Ivanova N."/>
            <person name="Ovchinnikova G."/>
            <person name="Pagani I."/>
            <person name="Daligault H."/>
            <person name="Detter J.C."/>
            <person name="Han C."/>
            <person name="Land M."/>
            <person name="Hauser L."/>
            <person name="Markowitz V."/>
            <person name="Cheng J.-F."/>
            <person name="Hugenholtz P."/>
            <person name="Woyke T."/>
            <person name="Wu D."/>
            <person name="Verbarg S."/>
            <person name="Frueling A."/>
            <person name="Brambilla E."/>
            <person name="Klenk H.-P."/>
            <person name="Eisen J.A."/>
        </authorList>
    </citation>
    <scope>NUCLEOTIDE SEQUENCE</scope>
    <source>
        <strain>DSM 1100</strain>
    </source>
</reference>
<proteinExistence type="predicted"/>
<evidence type="ECO:0000313" key="1">
    <source>
        <dbReference type="EMBL" id="AEE54501.1"/>
    </source>
</evidence>
<dbReference type="REBASE" id="35667">
    <property type="entry name" value="Hhy1100McrBC2P"/>
</dbReference>
<dbReference type="Proteomes" id="UP000008461">
    <property type="component" value="Plasmid pHALHY02"/>
</dbReference>
<dbReference type="HOGENOM" id="CLU_048696_0_1_10"/>
<dbReference type="InterPro" id="IPR019292">
    <property type="entry name" value="McrC"/>
</dbReference>
<dbReference type="RefSeq" id="WP_013769018.1">
    <property type="nucleotide sequence ID" value="NC_015512.1"/>
</dbReference>
<reference evidence="1 2" key="1">
    <citation type="journal article" date="2011" name="Stand. Genomic Sci.">
        <title>Complete genome sequence of Haliscomenobacter hydrossis type strain (O).</title>
        <authorList>
            <consortium name="US DOE Joint Genome Institute (JGI-PGF)"/>
            <person name="Daligault H."/>
            <person name="Lapidus A."/>
            <person name="Zeytun A."/>
            <person name="Nolan M."/>
            <person name="Lucas S."/>
            <person name="Del Rio T.G."/>
            <person name="Tice H."/>
            <person name="Cheng J.F."/>
            <person name="Tapia R."/>
            <person name="Han C."/>
            <person name="Goodwin L."/>
            <person name="Pitluck S."/>
            <person name="Liolios K."/>
            <person name="Pagani I."/>
            <person name="Ivanova N."/>
            <person name="Huntemann M."/>
            <person name="Mavromatis K."/>
            <person name="Mikhailova N."/>
            <person name="Pati A."/>
            <person name="Chen A."/>
            <person name="Palaniappan K."/>
            <person name="Land M."/>
            <person name="Hauser L."/>
            <person name="Brambilla E.M."/>
            <person name="Rohde M."/>
            <person name="Verbarg S."/>
            <person name="Goker M."/>
            <person name="Bristow J."/>
            <person name="Eisen J.A."/>
            <person name="Markowitz V."/>
            <person name="Hugenholtz P."/>
            <person name="Kyrpides N.C."/>
            <person name="Klenk H.P."/>
            <person name="Woyke T."/>
        </authorList>
    </citation>
    <scope>NUCLEOTIDE SEQUENCE [LARGE SCALE GENOMIC DNA]</scope>
    <source>
        <strain evidence="2">ATCC 27775 / DSM 1100 / LMG 10767 / O</strain>
        <plasmid evidence="2">Plasmid pHALHY02</plasmid>
    </source>
</reference>
<dbReference type="KEGG" id="hhy:Halhy_6685"/>
<name>F4L7Z3_HALH1</name>
<keyword evidence="2" id="KW-1185">Reference proteome</keyword>